<dbReference type="AlphaFoldDB" id="A0A9P8Y9C6"/>
<feature type="transmembrane region" description="Helical" evidence="9">
    <location>
        <begin position="353"/>
        <end position="374"/>
    </location>
</feature>
<dbReference type="InterPro" id="IPR004853">
    <property type="entry name" value="Sugar_P_trans_dom"/>
</dbReference>
<evidence type="ECO:0000256" key="9">
    <source>
        <dbReference type="SAM" id="Phobius"/>
    </source>
</evidence>
<feature type="region of interest" description="Disordered" evidence="8">
    <location>
        <begin position="1"/>
        <end position="212"/>
    </location>
</feature>
<dbReference type="GO" id="GO:0005789">
    <property type="term" value="C:endoplasmic reticulum membrane"/>
    <property type="evidence" value="ECO:0007669"/>
    <property type="project" value="UniProtKB-SubCell"/>
</dbReference>
<evidence type="ECO:0000256" key="4">
    <source>
        <dbReference type="ARBA" id="ARBA00011182"/>
    </source>
</evidence>
<feature type="transmembrane region" description="Helical" evidence="9">
    <location>
        <begin position="381"/>
        <end position="400"/>
    </location>
</feature>
<feature type="domain" description="Sugar phosphate transporter" evidence="10">
    <location>
        <begin position="240"/>
        <end position="555"/>
    </location>
</feature>
<feature type="compositionally biased region" description="Polar residues" evidence="8">
    <location>
        <begin position="88"/>
        <end position="100"/>
    </location>
</feature>
<feature type="transmembrane region" description="Helical" evidence="9">
    <location>
        <begin position="268"/>
        <end position="293"/>
    </location>
</feature>
<comment type="subcellular location">
    <subcellularLocation>
        <location evidence="2">Endoplasmic reticulum membrane</location>
        <topology evidence="2">Multi-pass membrane protein</topology>
    </subcellularLocation>
</comment>
<dbReference type="EMBL" id="JAGTJQ010000005">
    <property type="protein sequence ID" value="KAH7031341.1"/>
    <property type="molecule type" value="Genomic_DNA"/>
</dbReference>
<evidence type="ECO:0000256" key="5">
    <source>
        <dbReference type="ARBA" id="ARBA00022692"/>
    </source>
</evidence>
<feature type="transmembrane region" description="Helical" evidence="9">
    <location>
        <begin position="406"/>
        <end position="431"/>
    </location>
</feature>
<dbReference type="GeneID" id="70181219"/>
<dbReference type="RefSeq" id="XP_046013021.1">
    <property type="nucleotide sequence ID" value="XM_046151673.1"/>
</dbReference>
<feature type="transmembrane region" description="Helical" evidence="9">
    <location>
        <begin position="443"/>
        <end position="468"/>
    </location>
</feature>
<feature type="compositionally biased region" description="Acidic residues" evidence="8">
    <location>
        <begin position="585"/>
        <end position="600"/>
    </location>
</feature>
<feature type="transmembrane region" description="Helical" evidence="9">
    <location>
        <begin position="510"/>
        <end position="532"/>
    </location>
</feature>
<feature type="compositionally biased region" description="Polar residues" evidence="8">
    <location>
        <begin position="38"/>
        <end position="61"/>
    </location>
</feature>
<feature type="region of interest" description="Disordered" evidence="8">
    <location>
        <begin position="569"/>
        <end position="658"/>
    </location>
</feature>
<comment type="similarity">
    <text evidence="3">Belongs to the TPT transporter family. SLC35D subfamily.</text>
</comment>
<accession>A0A9P8Y9C6</accession>
<feature type="compositionally biased region" description="Low complexity" evidence="8">
    <location>
        <begin position="1"/>
        <end position="35"/>
    </location>
</feature>
<name>A0A9P8Y9C6_9PEZI</name>
<evidence type="ECO:0000256" key="2">
    <source>
        <dbReference type="ARBA" id="ARBA00004477"/>
    </source>
</evidence>
<feature type="compositionally biased region" description="Polar residues" evidence="8">
    <location>
        <begin position="572"/>
        <end position="583"/>
    </location>
</feature>
<sequence length="658" mass="71840">MSSLLTNSRSPSSSSTPQRQLHLHEQQQQSAHLALPSNRPSRTAVDSSGNVLLPTSPSLVDTSASSPSAASTSFRADRPATNGYGIGRSSSPSYATSSHLRSPDDSIEMDPITPGGHRRRRSTLTGSSNAPPIASRTTRPRGSSIMGGPSEAAPKISEEANSGEFARQDHRANLDSDGSLSDEDLHDDEETGLTKKDKRRKKAKKQRNTRLDQRVARENLSDEQKHLADLNVARRLAINLVLIGLWYIFSLSISLYNKWMFDSSRLNFPFPLFTTSMHMLVQFSLAAIVLYFFPSLRPNNGHRESDLGRSRHEAEPDRPAMTKSFYLTRIAPCGAATGLDIGLGNMSLKFITLTFYTMCKSSSLAFVLIFAFVFRLESPTWKLVAIIATMTGGVIMMVAGEVQFDLTGFVLIISAAFFSGFRWALTQILLLRNPATSNPFSSIFFLAPVMFVALLVIALPVEGFFAFVEAAQGLSQEWGAIKAPLILLFPGTIAFLMTASEFALLKRSSVVTLSIAGIFKEVVTILVAAVVFDDKLTPINISGLVVTIFAIACYNWIKLSRMRNEAQAEATGKTSGSGYQTAASSEEEDKDDSDSDDEDVGLLAHEENRQLDSSMITLDGDIIPSPPNRGHSRTPSQLQPGSGDERRGGYQSDHLRDD</sequence>
<comment type="caution">
    <text evidence="11">The sequence shown here is derived from an EMBL/GenBank/DDBJ whole genome shotgun (WGS) entry which is preliminary data.</text>
</comment>
<keyword evidence="7 9" id="KW-0472">Membrane</keyword>
<keyword evidence="6 9" id="KW-1133">Transmembrane helix</keyword>
<organism evidence="11 12">
    <name type="scientific">Microdochium trichocladiopsis</name>
    <dbReference type="NCBI Taxonomy" id="1682393"/>
    <lineage>
        <taxon>Eukaryota</taxon>
        <taxon>Fungi</taxon>
        <taxon>Dikarya</taxon>
        <taxon>Ascomycota</taxon>
        <taxon>Pezizomycotina</taxon>
        <taxon>Sordariomycetes</taxon>
        <taxon>Xylariomycetidae</taxon>
        <taxon>Xylariales</taxon>
        <taxon>Microdochiaceae</taxon>
        <taxon>Microdochium</taxon>
    </lineage>
</organism>
<keyword evidence="5 9" id="KW-0812">Transmembrane</keyword>
<feature type="compositionally biased region" description="Basic and acidic residues" evidence="8">
    <location>
        <begin position="643"/>
        <end position="658"/>
    </location>
</feature>
<dbReference type="Proteomes" id="UP000756346">
    <property type="component" value="Unassembled WGS sequence"/>
</dbReference>
<dbReference type="OrthoDB" id="18894at2759"/>
<dbReference type="Pfam" id="PF03151">
    <property type="entry name" value="TPT"/>
    <property type="match status" value="1"/>
</dbReference>
<proteinExistence type="inferred from homology"/>
<protein>
    <submittedName>
        <fullName evidence="11">Triose-phosphate transporter family-domain-containing protein</fullName>
    </submittedName>
</protein>
<reference evidence="11" key="1">
    <citation type="journal article" date="2021" name="Nat. Commun.">
        <title>Genetic determinants of endophytism in the Arabidopsis root mycobiome.</title>
        <authorList>
            <person name="Mesny F."/>
            <person name="Miyauchi S."/>
            <person name="Thiergart T."/>
            <person name="Pickel B."/>
            <person name="Atanasova L."/>
            <person name="Karlsson M."/>
            <person name="Huettel B."/>
            <person name="Barry K.W."/>
            <person name="Haridas S."/>
            <person name="Chen C."/>
            <person name="Bauer D."/>
            <person name="Andreopoulos W."/>
            <person name="Pangilinan J."/>
            <person name="LaButti K."/>
            <person name="Riley R."/>
            <person name="Lipzen A."/>
            <person name="Clum A."/>
            <person name="Drula E."/>
            <person name="Henrissat B."/>
            <person name="Kohler A."/>
            <person name="Grigoriev I.V."/>
            <person name="Martin F.M."/>
            <person name="Hacquard S."/>
        </authorList>
    </citation>
    <scope>NUCLEOTIDE SEQUENCE</scope>
    <source>
        <strain evidence="11">MPI-CAGE-CH-0230</strain>
    </source>
</reference>
<feature type="compositionally biased region" description="Acidic residues" evidence="8">
    <location>
        <begin position="180"/>
        <end position="191"/>
    </location>
</feature>
<evidence type="ECO:0000313" key="12">
    <source>
        <dbReference type="Proteomes" id="UP000756346"/>
    </source>
</evidence>
<keyword evidence="12" id="KW-1185">Reference proteome</keyword>
<evidence type="ECO:0000259" key="10">
    <source>
        <dbReference type="Pfam" id="PF03151"/>
    </source>
</evidence>
<feature type="compositionally biased region" description="Basic residues" evidence="8">
    <location>
        <begin position="196"/>
        <end position="208"/>
    </location>
</feature>
<dbReference type="PANTHER" id="PTHR11132">
    <property type="entry name" value="SOLUTE CARRIER FAMILY 35"/>
    <property type="match status" value="1"/>
</dbReference>
<evidence type="ECO:0000256" key="1">
    <source>
        <dbReference type="ARBA" id="ARBA00003420"/>
    </source>
</evidence>
<evidence type="ECO:0000313" key="11">
    <source>
        <dbReference type="EMBL" id="KAH7031341.1"/>
    </source>
</evidence>
<feature type="transmembrane region" description="Helical" evidence="9">
    <location>
        <begin position="236"/>
        <end position="256"/>
    </location>
</feature>
<evidence type="ECO:0000256" key="3">
    <source>
        <dbReference type="ARBA" id="ARBA00010425"/>
    </source>
</evidence>
<comment type="subunit">
    <text evidence="4">Homooligomer.</text>
</comment>
<feature type="compositionally biased region" description="Low complexity" evidence="8">
    <location>
        <begin position="62"/>
        <end position="73"/>
    </location>
</feature>
<feature type="transmembrane region" description="Helical" evidence="9">
    <location>
        <begin position="538"/>
        <end position="557"/>
    </location>
</feature>
<dbReference type="InterPro" id="IPR050186">
    <property type="entry name" value="TPT_transporter"/>
</dbReference>
<feature type="compositionally biased region" description="Polar residues" evidence="8">
    <location>
        <begin position="123"/>
        <end position="141"/>
    </location>
</feature>
<feature type="transmembrane region" description="Helical" evidence="9">
    <location>
        <begin position="480"/>
        <end position="498"/>
    </location>
</feature>
<evidence type="ECO:0000256" key="8">
    <source>
        <dbReference type="SAM" id="MobiDB-lite"/>
    </source>
</evidence>
<evidence type="ECO:0000256" key="6">
    <source>
        <dbReference type="ARBA" id="ARBA00022989"/>
    </source>
</evidence>
<comment type="function">
    <text evidence="1">Involved in the import of GDP-mannose from the cytoplasm into the Golgi lumen.</text>
</comment>
<evidence type="ECO:0000256" key="7">
    <source>
        <dbReference type="ARBA" id="ARBA00023136"/>
    </source>
</evidence>
<gene>
    <name evidence="11" type="ORF">B0I36DRAFT_289377</name>
</gene>